<dbReference type="Gene3D" id="3.30.1370.120">
    <property type="match status" value="1"/>
</dbReference>
<gene>
    <name evidence="11" type="ORF">H8L32_00720</name>
</gene>
<dbReference type="SMART" id="SM00965">
    <property type="entry name" value="STN"/>
    <property type="match status" value="1"/>
</dbReference>
<evidence type="ECO:0000256" key="8">
    <source>
        <dbReference type="SAM" id="MobiDB-lite"/>
    </source>
</evidence>
<name>A0ABR6ZJB1_9BURK</name>
<proteinExistence type="inferred from homology"/>
<keyword evidence="12" id="KW-1185">Reference proteome</keyword>
<comment type="similarity">
    <text evidence="6">Belongs to the bacterial secretin family.</text>
</comment>
<dbReference type="PANTHER" id="PTHR30332:SF17">
    <property type="entry name" value="TYPE IV PILIATION SYSTEM PROTEIN DR_0774-RELATED"/>
    <property type="match status" value="1"/>
</dbReference>
<feature type="region of interest" description="Disordered" evidence="8">
    <location>
        <begin position="612"/>
        <end position="631"/>
    </location>
</feature>
<dbReference type="InterPro" id="IPR001775">
    <property type="entry name" value="GspD/PilQ"/>
</dbReference>
<dbReference type="Gene3D" id="2.60.40.680">
    <property type="match status" value="1"/>
</dbReference>
<evidence type="ECO:0000256" key="5">
    <source>
        <dbReference type="ARBA" id="ARBA00023237"/>
    </source>
</evidence>
<dbReference type="Gene3D" id="3.55.50.30">
    <property type="match status" value="1"/>
</dbReference>
<evidence type="ECO:0000256" key="4">
    <source>
        <dbReference type="ARBA" id="ARBA00023136"/>
    </source>
</evidence>
<dbReference type="SUPFAM" id="SSF49384">
    <property type="entry name" value="Carbohydrate-binding domain"/>
    <property type="match status" value="1"/>
</dbReference>
<evidence type="ECO:0000256" key="7">
    <source>
        <dbReference type="RuleBase" id="RU004004"/>
    </source>
</evidence>
<sequence>MISYSSSSFFRYIAIIAVSLSLYGCAAQMAYREGKDFIAQDKLEEGLDKFKLAMTAAPDQLEYRKAYLKTREKVIYDLSEQADQSVRLEKYQAARKNYQRILSIDAANEQARAGLLKLDMLDQHAALLMDAQSAYEKKDFARAQQLLKKILAENSMDAGANKLARLVAEIIVQAPQETKVTNNYKKPISIEFRDAPLRQVFEVISRTSGINFLFDRDVKTDQRTSILLKNSTIESAIHFTLLTNQLEKQVLDSNTILIYPNTAAKQKEYQEMVVKSFYLTNADAKAVSSSLKTIVKTRDIVVDEKLNMLILRDSPDAIKLAEKLIALHDVPEPEVMLEVEILEIKRTRLLDLGIQWPNSLTLTPLSATAGGTLNLRDLRSNINPSTIGVGVGPVSVKARRETGDANLLANPRIRAKNHEKAKILIGERVPNITTTATSTGFVSESINYIEVGLKLDVEPTIYLDNDVGIKISLEVSSLTSQIKTQSGSVAYQIGTRTASTVLRLKNGETQILAGLINDEERNSANKMPGIGELPLVGRLFGSQLDDSQKTEIVLSITPHLIRNIQRPDAINAEFQSGTETSFRVRPDFPDAAPTTMPATSSVDADASKVTQKNNSNAMNGNGGSGNGMNSGSVNPGVIGPGVAAVNLPGMPQLAWQGPRSVKIGDIFSLQLIMQSDQAVTSVPLSLNFNPKVLQVVSVNEGIFLKQGGAATTFNAQIDPNGQVVVTNVRTLGGASSPGSLMTVNFRAMAAAESTPVQVTSVVPVGMTGKALPMSQVAPVNIEILP</sequence>
<keyword evidence="2 7" id="KW-0813">Transport</keyword>
<dbReference type="Pfam" id="PF00963">
    <property type="entry name" value="Cohesin"/>
    <property type="match status" value="1"/>
</dbReference>
<accession>A0ABR6ZJB1</accession>
<comment type="subcellular location">
    <subcellularLocation>
        <location evidence="7">Cell outer membrane</location>
    </subcellularLocation>
    <subcellularLocation>
        <location evidence="1">Membrane</location>
    </subcellularLocation>
</comment>
<keyword evidence="9" id="KW-0812">Transmembrane</keyword>
<dbReference type="EMBL" id="JACOGF010000001">
    <property type="protein sequence ID" value="MBC3915993.1"/>
    <property type="molecule type" value="Genomic_DNA"/>
</dbReference>
<feature type="domain" description="Secretin/TonB short N-terminal" evidence="10">
    <location>
        <begin position="210"/>
        <end position="261"/>
    </location>
</feature>
<evidence type="ECO:0000259" key="10">
    <source>
        <dbReference type="SMART" id="SM00965"/>
    </source>
</evidence>
<protein>
    <submittedName>
        <fullName evidence="11">General secretion pathway protein GspD</fullName>
    </submittedName>
</protein>
<evidence type="ECO:0000313" key="11">
    <source>
        <dbReference type="EMBL" id="MBC3915993.1"/>
    </source>
</evidence>
<dbReference type="InterPro" id="IPR050810">
    <property type="entry name" value="Bact_Secretion_Sys_Channel"/>
</dbReference>
<dbReference type="InterPro" id="IPR002102">
    <property type="entry name" value="Cohesin_dom"/>
</dbReference>
<evidence type="ECO:0000256" key="1">
    <source>
        <dbReference type="ARBA" id="ARBA00004370"/>
    </source>
</evidence>
<keyword evidence="3" id="KW-0732">Signal</keyword>
<dbReference type="InterPro" id="IPR011662">
    <property type="entry name" value="Secretin/TonB_short_N"/>
</dbReference>
<evidence type="ECO:0000313" key="12">
    <source>
        <dbReference type="Proteomes" id="UP000650424"/>
    </source>
</evidence>
<dbReference type="PRINTS" id="PR00811">
    <property type="entry name" value="BCTERIALGSPD"/>
</dbReference>
<keyword evidence="9" id="KW-1133">Transmembrane helix</keyword>
<dbReference type="PANTHER" id="PTHR30332">
    <property type="entry name" value="PROBABLE GENERAL SECRETION PATHWAY PROTEIN D"/>
    <property type="match status" value="1"/>
</dbReference>
<dbReference type="InterPro" id="IPR011990">
    <property type="entry name" value="TPR-like_helical_dom_sf"/>
</dbReference>
<comment type="caution">
    <text evidence="11">The sequence shown here is derived from an EMBL/GenBank/DDBJ whole genome shotgun (WGS) entry which is preliminary data.</text>
</comment>
<reference evidence="11 12" key="1">
    <citation type="submission" date="2020-08" db="EMBL/GenBank/DDBJ databases">
        <title>Novel species isolated from subtropical streams in China.</title>
        <authorList>
            <person name="Lu H."/>
        </authorList>
    </citation>
    <scope>NUCLEOTIDE SEQUENCE [LARGE SCALE GENOMIC DNA]</scope>
    <source>
        <strain evidence="11 12">CY18W</strain>
    </source>
</reference>
<keyword evidence="5" id="KW-0998">Cell outer membrane</keyword>
<evidence type="ECO:0000256" key="9">
    <source>
        <dbReference type="SAM" id="Phobius"/>
    </source>
</evidence>
<keyword evidence="4 9" id="KW-0472">Membrane</keyword>
<dbReference type="InterPro" id="IPR008965">
    <property type="entry name" value="CBM2/CBM3_carb-bd_dom_sf"/>
</dbReference>
<dbReference type="Proteomes" id="UP000650424">
    <property type="component" value="Unassembled WGS sequence"/>
</dbReference>
<dbReference type="Pfam" id="PF00263">
    <property type="entry name" value="Secretin"/>
    <property type="match status" value="1"/>
</dbReference>
<dbReference type="Pfam" id="PF03958">
    <property type="entry name" value="Secretin_N"/>
    <property type="match status" value="1"/>
</dbReference>
<evidence type="ECO:0000256" key="3">
    <source>
        <dbReference type="ARBA" id="ARBA00022729"/>
    </source>
</evidence>
<evidence type="ECO:0000256" key="6">
    <source>
        <dbReference type="RuleBase" id="RU004003"/>
    </source>
</evidence>
<feature type="transmembrane region" description="Helical" evidence="9">
    <location>
        <begin position="12"/>
        <end position="31"/>
    </location>
</feature>
<dbReference type="InterPro" id="IPR004846">
    <property type="entry name" value="T2SS/T3SS_dom"/>
</dbReference>
<dbReference type="CDD" id="cd08547">
    <property type="entry name" value="Type_II_cohesin"/>
    <property type="match status" value="1"/>
</dbReference>
<evidence type="ECO:0000256" key="2">
    <source>
        <dbReference type="ARBA" id="ARBA00022448"/>
    </source>
</evidence>
<organism evidence="11 12">
    <name type="scientific">Undibacterium hunanense</name>
    <dbReference type="NCBI Taxonomy" id="2762292"/>
    <lineage>
        <taxon>Bacteria</taxon>
        <taxon>Pseudomonadati</taxon>
        <taxon>Pseudomonadota</taxon>
        <taxon>Betaproteobacteria</taxon>
        <taxon>Burkholderiales</taxon>
        <taxon>Oxalobacteraceae</taxon>
        <taxon>Undibacterium</taxon>
    </lineage>
</organism>
<dbReference type="Gene3D" id="1.25.40.10">
    <property type="entry name" value="Tetratricopeptide repeat domain"/>
    <property type="match status" value="1"/>
</dbReference>
<dbReference type="InterPro" id="IPR038591">
    <property type="entry name" value="NolW-like_sf"/>
</dbReference>
<dbReference type="InterPro" id="IPR005644">
    <property type="entry name" value="NolW-like"/>
</dbReference>